<protein>
    <submittedName>
        <fullName evidence="2">Uncharacterized protein</fullName>
    </submittedName>
</protein>
<feature type="compositionally biased region" description="Polar residues" evidence="1">
    <location>
        <begin position="194"/>
        <end position="205"/>
    </location>
</feature>
<proteinExistence type="predicted"/>
<feature type="region of interest" description="Disordered" evidence="1">
    <location>
        <begin position="183"/>
        <end position="205"/>
    </location>
</feature>
<dbReference type="EMBL" id="HBGH01017750">
    <property type="protein sequence ID" value="CAD9237754.1"/>
    <property type="molecule type" value="Transcribed_RNA"/>
</dbReference>
<organism evidence="2">
    <name type="scientific">Compsopogon caeruleus</name>
    <dbReference type="NCBI Taxonomy" id="31354"/>
    <lineage>
        <taxon>Eukaryota</taxon>
        <taxon>Rhodophyta</taxon>
        <taxon>Compsopogonophyceae</taxon>
        <taxon>Compsopogonales</taxon>
        <taxon>Compsopogonaceae</taxon>
        <taxon>Compsopogon</taxon>
    </lineage>
</organism>
<reference evidence="2" key="1">
    <citation type="submission" date="2021-01" db="EMBL/GenBank/DDBJ databases">
        <authorList>
            <person name="Corre E."/>
            <person name="Pelletier E."/>
            <person name="Niang G."/>
            <person name="Scheremetjew M."/>
            <person name="Finn R."/>
            <person name="Kale V."/>
            <person name="Holt S."/>
            <person name="Cochrane G."/>
            <person name="Meng A."/>
            <person name="Brown T."/>
            <person name="Cohen L."/>
        </authorList>
    </citation>
    <scope>NUCLEOTIDE SEQUENCE</scope>
    <source>
        <strain evidence="2">SAG 36.94</strain>
    </source>
</reference>
<feature type="region of interest" description="Disordered" evidence="1">
    <location>
        <begin position="97"/>
        <end position="116"/>
    </location>
</feature>
<evidence type="ECO:0000313" key="2">
    <source>
        <dbReference type="EMBL" id="CAD9237754.1"/>
    </source>
</evidence>
<dbReference type="AlphaFoldDB" id="A0A7S1XFQ0"/>
<evidence type="ECO:0000256" key="1">
    <source>
        <dbReference type="SAM" id="MobiDB-lite"/>
    </source>
</evidence>
<name>A0A7S1XFQ0_9RHOD</name>
<sequence length="303" mass="32274">MVEKRRSGFLGWGLGFSFCGIWRWGVGGGRGLDGVEAIRGVGSVGLGREKKGGQGLQAVWRLPGSANGGVRREINQFAMQSLVMEWILFSTATGSGGWHGGEESMEEGDGSSITDEAASPTMAASMVAIRGLRRVSSSFRSLFSKASRNEDDSEPLPMLDGPALQARLAKPILKSLMLDGLKTTDPTSSSSSSIEDVTQLNSLEDSPSSSFDIWASMRGALTTIPTRALCLLSVLHNANKANKADRAAMKSLNVSLSIDLPETFVRDESDSLMSMDDADTSTMVNQSIGQFWVMASSLGIIVP</sequence>
<accession>A0A7S1XFQ0</accession>
<gene>
    <name evidence="2" type="ORF">CCAE0312_LOCUS9853</name>
</gene>